<evidence type="ECO:0000256" key="2">
    <source>
        <dbReference type="ARBA" id="ARBA00004123"/>
    </source>
</evidence>
<comment type="caution">
    <text evidence="17">The sequence shown here is derived from an EMBL/GenBank/DDBJ whole genome shotgun (WGS) entry which is preliminary data.</text>
</comment>
<gene>
    <name evidence="17" type="ORF">RDWZM_000294</name>
</gene>
<feature type="domain" description="C2H2-type" evidence="16">
    <location>
        <begin position="368"/>
        <end position="395"/>
    </location>
</feature>
<keyword evidence="18" id="KW-1185">Reference proteome</keyword>
<feature type="compositionally biased region" description="Polar residues" evidence="15">
    <location>
        <begin position="1012"/>
        <end position="1024"/>
    </location>
</feature>
<name>A0A9Q0MAC3_BLOTA</name>
<dbReference type="PANTHER" id="PTHR12821">
    <property type="entry name" value="BYSTIN"/>
    <property type="match status" value="1"/>
</dbReference>
<proteinExistence type="inferred from homology"/>
<feature type="compositionally biased region" description="Polar residues" evidence="15">
    <location>
        <begin position="480"/>
        <end position="489"/>
    </location>
</feature>
<comment type="subcellular location">
    <subcellularLocation>
        <location evidence="2">Nucleus</location>
    </subcellularLocation>
</comment>
<dbReference type="GO" id="GO:0000977">
    <property type="term" value="F:RNA polymerase II transcription regulatory region sequence-specific DNA binding"/>
    <property type="evidence" value="ECO:0007669"/>
    <property type="project" value="UniProtKB-ARBA"/>
</dbReference>
<feature type="region of interest" description="Disordered" evidence="15">
    <location>
        <begin position="154"/>
        <end position="233"/>
    </location>
</feature>
<keyword evidence="8" id="KW-0479">Metal-binding</keyword>
<sequence>MEESTVMTAKTENMDGCAFSTSIENQGESLWNDSLMYGTMMAGHQSMTMSNSSMCQHGKASSSSKLTEIVDDADKSEQSTETTNQSTPMWNGSLGMDLPQSPYHPMLMMMMMMMNMEHKTNGPVAGNLNPMANATLIARLNEFNHLATAAAANNPTKQIPVNSNEPNETLTESKDISDASPLKRKQRSRSTTNGSNRSNRTKAVSVNRQLVTSTVTEPNEQTSTHETPNQIGPKLSNPIYRCHLCPYTGNSKLQFNAHMNTHFDHRCPHCDYTSRTEGRLKRHIRDFHSETPPETWSGNRTRDCDDPFGEGDVCSGDDSNSDAMVAGGNGPNPARNRKYRCKQCNYVAIQKHDYWEHTKQHIKMDKMLSCPKCNFVTEFKHHLVYHLRNHFGSKPFKCGKCNYSCVNKSMLNSHMKSHSNIYQYRCEDCTYATKYCHSLKLHLRKYNHRPATVLNLDGTPNPYPVIDVYGTRRGPRPKKNSQLSTITTQSDDEQMINETINDDDAMMMDEMSDSNEETKKANLSISSSASSISSTTFDEVPAIITSCALEENKVENGDDQKGKCNIRTNGSNGIGANFLKCDYCSYSTESKQQFSMHLLNHVMNEKQTLIQKSKSAKKVKVETKPEPMAKMPQLKPTLGNNHSTPVNINTSTSSFELASNAPEAIMFTSGELTPPTPTIGQSNEQQFKPLDLSGDHQEKLRPTNNKDHNLEQEIEQCPIDSTDEQMMATNNPTMALILMNNFLMNAQRNLKDVLDGHSQTNGEENGNSESMSQRKESSPITDVSIDQTSKREELNQLQSDEEHEEKKTFLEEGPLFTMGHELPPTPNKSPPKANIFDFTDDDLREQQSSSSMLQMDSQLQTQQHQLAPAIVQLLGQLLQLNPTINPTIVVQQLLPHLLADSNCNSSLETIANLLNKVYNATSIMQEIMFHKEIIKMPKVSTVRSTAQQNRSTMLQKKPKQNKHRFDGIRTDETEFIDSKTTRKILEVAREQQNELEEEYGLTEPTKPKQKVRTNLSDTQPQISGEYSDREDDEPDYSSLDEDEETTQNHYESYYEELKIKKEDEKALELFMTKDNLKRKTLADYIQDKLKEKEGELNNILNEEGAAGPGPRVADIDGRVVELYRGVKLVLSRYRSGKLPKAFKIIPALTNWEQILHITEPDTWSAAAMFQATRIFTSNLKEKMAQRFYNLILLPRIRDDIEEYKRLNFHLYQALRKALFKPGAFFKGIILPLCEAGDCTLREAVIVGSVMGRNHIPLLHSCAAMLKIAEMDYSGANSVFLHILINKKYSLPYRVIDAMFYHFYRFINDRRALPVLWHQCLLAFVQNLKNDLSNEQKESLFELLRVQSHHQISPEIRRELIRSRNRDGTEFAGQDDESESMGGENRMDT</sequence>
<comment type="similarity">
    <text evidence="3">Belongs to the bystin family.</text>
</comment>
<dbReference type="FunFam" id="3.30.160.60:FF:001301">
    <property type="entry name" value="Blast:Protein hunchback"/>
    <property type="match status" value="1"/>
</dbReference>
<evidence type="ECO:0000256" key="12">
    <source>
        <dbReference type="ARBA" id="ARBA00023125"/>
    </source>
</evidence>
<feature type="compositionally biased region" description="Polar residues" evidence="15">
    <location>
        <begin position="757"/>
        <end position="771"/>
    </location>
</feature>
<dbReference type="EMBL" id="JAPWDV010000001">
    <property type="protein sequence ID" value="KAJ6221749.1"/>
    <property type="molecule type" value="Genomic_DNA"/>
</dbReference>
<feature type="region of interest" description="Disordered" evidence="15">
    <location>
        <begin position="1366"/>
        <end position="1388"/>
    </location>
</feature>
<dbReference type="Pfam" id="PF00096">
    <property type="entry name" value="zf-C2H2"/>
    <property type="match status" value="1"/>
</dbReference>
<feature type="domain" description="C2H2-type" evidence="16">
    <location>
        <begin position="396"/>
        <end position="423"/>
    </location>
</feature>
<keyword evidence="9" id="KW-0677">Repeat</keyword>
<evidence type="ECO:0000256" key="1">
    <source>
        <dbReference type="ARBA" id="ARBA00003983"/>
    </source>
</evidence>
<evidence type="ECO:0000256" key="14">
    <source>
        <dbReference type="PROSITE-ProRule" id="PRU00042"/>
    </source>
</evidence>
<evidence type="ECO:0000313" key="18">
    <source>
        <dbReference type="Proteomes" id="UP001142055"/>
    </source>
</evidence>
<feature type="region of interest" description="Disordered" evidence="15">
    <location>
        <begin position="470"/>
        <end position="491"/>
    </location>
</feature>
<evidence type="ECO:0000256" key="10">
    <source>
        <dbReference type="ARBA" id="ARBA00022771"/>
    </source>
</evidence>
<evidence type="ECO:0000256" key="8">
    <source>
        <dbReference type="ARBA" id="ARBA00022723"/>
    </source>
</evidence>
<dbReference type="PROSITE" id="PS50157">
    <property type="entry name" value="ZINC_FINGER_C2H2_2"/>
    <property type="match status" value="3"/>
</dbReference>
<evidence type="ECO:0000256" key="13">
    <source>
        <dbReference type="ARBA" id="ARBA00023242"/>
    </source>
</evidence>
<evidence type="ECO:0000256" key="3">
    <source>
        <dbReference type="ARBA" id="ARBA00007114"/>
    </source>
</evidence>
<feature type="region of interest" description="Disordered" evidence="15">
    <location>
        <begin position="610"/>
        <end position="642"/>
    </location>
</feature>
<feature type="compositionally biased region" description="Low complexity" evidence="15">
    <location>
        <begin position="189"/>
        <end position="198"/>
    </location>
</feature>
<dbReference type="GO" id="GO:0035282">
    <property type="term" value="P:segmentation"/>
    <property type="evidence" value="ECO:0007669"/>
    <property type="project" value="UniProtKB-KW"/>
</dbReference>
<dbReference type="GO" id="GO:0005730">
    <property type="term" value="C:nucleolus"/>
    <property type="evidence" value="ECO:0007669"/>
    <property type="project" value="TreeGrafter"/>
</dbReference>
<evidence type="ECO:0000256" key="5">
    <source>
        <dbReference type="ARBA" id="ARBA00013638"/>
    </source>
</evidence>
<evidence type="ECO:0000256" key="15">
    <source>
        <dbReference type="SAM" id="MobiDB-lite"/>
    </source>
</evidence>
<evidence type="ECO:0000256" key="6">
    <source>
        <dbReference type="ARBA" id="ARBA00022473"/>
    </source>
</evidence>
<dbReference type="SUPFAM" id="SSF57667">
    <property type="entry name" value="beta-beta-alpha zinc fingers"/>
    <property type="match status" value="1"/>
</dbReference>
<dbReference type="GO" id="GO:0040034">
    <property type="term" value="P:regulation of development, heterochronic"/>
    <property type="evidence" value="ECO:0007669"/>
    <property type="project" value="UniProtKB-ARBA"/>
</dbReference>
<feature type="domain" description="C2H2-type" evidence="16">
    <location>
        <begin position="265"/>
        <end position="293"/>
    </location>
</feature>
<evidence type="ECO:0000259" key="16">
    <source>
        <dbReference type="PROSITE" id="PS50157"/>
    </source>
</evidence>
<keyword evidence="7" id="KW-0302">Gap protein</keyword>
<feature type="compositionally biased region" description="Polar residues" evidence="15">
    <location>
        <begin position="49"/>
        <end position="66"/>
    </location>
</feature>
<feature type="compositionally biased region" description="Acidic residues" evidence="15">
    <location>
        <begin position="1028"/>
        <end position="1045"/>
    </location>
</feature>
<protein>
    <recommendedName>
        <fullName evidence="5">Protein hunchback</fullName>
    </recommendedName>
</protein>
<feature type="region of interest" description="Disordered" evidence="15">
    <location>
        <begin position="755"/>
        <end position="835"/>
    </location>
</feature>
<dbReference type="Proteomes" id="UP001142055">
    <property type="component" value="Chromosome 1"/>
</dbReference>
<dbReference type="GO" id="GO:0030515">
    <property type="term" value="F:snoRNA binding"/>
    <property type="evidence" value="ECO:0007669"/>
    <property type="project" value="TreeGrafter"/>
</dbReference>
<evidence type="ECO:0000256" key="9">
    <source>
        <dbReference type="ARBA" id="ARBA00022737"/>
    </source>
</evidence>
<keyword evidence="11" id="KW-0862">Zinc</keyword>
<dbReference type="InterPro" id="IPR013087">
    <property type="entry name" value="Znf_C2H2_type"/>
</dbReference>
<comment type="function">
    <text evidence="1">Gap class segmentation protein that controls development of head structures.</text>
</comment>
<dbReference type="GO" id="GO:0000122">
    <property type="term" value="P:negative regulation of transcription by RNA polymerase II"/>
    <property type="evidence" value="ECO:0007669"/>
    <property type="project" value="UniProtKB-ARBA"/>
</dbReference>
<feature type="region of interest" description="Disordered" evidence="15">
    <location>
        <begin position="49"/>
        <end position="96"/>
    </location>
</feature>
<dbReference type="Pfam" id="PF05291">
    <property type="entry name" value="Bystin"/>
    <property type="match status" value="1"/>
</dbReference>
<comment type="similarity">
    <text evidence="4">Belongs to the hunchback C2H2-type zinc-finger protein family.</text>
</comment>
<dbReference type="GO" id="GO:0006364">
    <property type="term" value="P:rRNA processing"/>
    <property type="evidence" value="ECO:0007669"/>
    <property type="project" value="TreeGrafter"/>
</dbReference>
<dbReference type="GO" id="GO:0005737">
    <property type="term" value="C:cytoplasm"/>
    <property type="evidence" value="ECO:0007669"/>
    <property type="project" value="TreeGrafter"/>
</dbReference>
<keyword evidence="13" id="KW-0539">Nucleus</keyword>
<reference evidence="17" key="1">
    <citation type="submission" date="2022-12" db="EMBL/GenBank/DDBJ databases">
        <title>Genome assemblies of Blomia tropicalis.</title>
        <authorList>
            <person name="Cui Y."/>
        </authorList>
    </citation>
    <scope>NUCLEOTIDE SEQUENCE</scope>
    <source>
        <tissue evidence="17">Adult mites</tissue>
    </source>
</reference>
<dbReference type="InterPro" id="IPR036236">
    <property type="entry name" value="Znf_C2H2_sf"/>
</dbReference>
<dbReference type="PROSITE" id="PS00028">
    <property type="entry name" value="ZINC_FINGER_C2H2_1"/>
    <property type="match status" value="1"/>
</dbReference>
<keyword evidence="6" id="KW-0217">Developmental protein</keyword>
<keyword evidence="10 14" id="KW-0863">Zinc-finger</keyword>
<keyword evidence="12" id="KW-0238">DNA-binding</keyword>
<feature type="region of interest" description="Disordered" evidence="15">
    <location>
        <begin position="993"/>
        <end position="1047"/>
    </location>
</feature>
<dbReference type="Gene3D" id="3.30.160.60">
    <property type="entry name" value="Classic Zinc Finger"/>
    <property type="match status" value="3"/>
</dbReference>
<feature type="compositionally biased region" description="Polar residues" evidence="15">
    <location>
        <begin position="154"/>
        <end position="170"/>
    </location>
</feature>
<dbReference type="SMART" id="SM00355">
    <property type="entry name" value="ZnF_C2H2"/>
    <property type="match status" value="7"/>
</dbReference>
<feature type="compositionally biased region" description="Polar residues" evidence="15">
    <location>
        <begin position="778"/>
        <end position="787"/>
    </location>
</feature>
<dbReference type="InterPro" id="IPR007955">
    <property type="entry name" value="Bystin"/>
</dbReference>
<accession>A0A9Q0MAC3</accession>
<evidence type="ECO:0000256" key="4">
    <source>
        <dbReference type="ARBA" id="ARBA00007746"/>
    </source>
</evidence>
<organism evidence="17 18">
    <name type="scientific">Blomia tropicalis</name>
    <name type="common">Mite</name>
    <dbReference type="NCBI Taxonomy" id="40697"/>
    <lineage>
        <taxon>Eukaryota</taxon>
        <taxon>Metazoa</taxon>
        <taxon>Ecdysozoa</taxon>
        <taxon>Arthropoda</taxon>
        <taxon>Chelicerata</taxon>
        <taxon>Arachnida</taxon>
        <taxon>Acari</taxon>
        <taxon>Acariformes</taxon>
        <taxon>Sarcoptiformes</taxon>
        <taxon>Astigmata</taxon>
        <taxon>Glycyphagoidea</taxon>
        <taxon>Echimyopodidae</taxon>
        <taxon>Blomia</taxon>
    </lineage>
</organism>
<evidence type="ECO:0000313" key="17">
    <source>
        <dbReference type="EMBL" id="KAJ6221749.1"/>
    </source>
</evidence>
<feature type="compositionally biased region" description="Polar residues" evidence="15">
    <location>
        <begin position="202"/>
        <end position="230"/>
    </location>
</feature>
<dbReference type="GO" id="GO:0008270">
    <property type="term" value="F:zinc ion binding"/>
    <property type="evidence" value="ECO:0007669"/>
    <property type="project" value="UniProtKB-KW"/>
</dbReference>
<dbReference type="PANTHER" id="PTHR12821:SF0">
    <property type="entry name" value="BYSTIN"/>
    <property type="match status" value="1"/>
</dbReference>
<evidence type="ECO:0000256" key="11">
    <source>
        <dbReference type="ARBA" id="ARBA00022833"/>
    </source>
</evidence>
<dbReference type="GO" id="GO:0030688">
    <property type="term" value="C:preribosome, small subunit precursor"/>
    <property type="evidence" value="ECO:0007669"/>
    <property type="project" value="TreeGrafter"/>
</dbReference>
<evidence type="ECO:0000256" key="7">
    <source>
        <dbReference type="ARBA" id="ARBA00022492"/>
    </source>
</evidence>